<dbReference type="Proteomes" id="UP000285972">
    <property type="component" value="Unassembled WGS sequence"/>
</dbReference>
<dbReference type="InterPro" id="IPR047057">
    <property type="entry name" value="MerR_fam"/>
</dbReference>
<reference evidence="6" key="1">
    <citation type="submission" date="2015-01" db="EMBL/GenBank/DDBJ databases">
        <authorList>
            <person name="Xiang T."/>
            <person name="Song Y."/>
            <person name="Huang L."/>
            <person name="Wang B."/>
            <person name="Wu P."/>
        </authorList>
    </citation>
    <scope>NUCLEOTIDE SEQUENCE [LARGE SCALE GENOMIC DNA]</scope>
    <source>
        <strain evidence="6">OBR1</strain>
    </source>
</reference>
<feature type="domain" description="HTH merR-type" evidence="5">
    <location>
        <begin position="1"/>
        <end position="53"/>
    </location>
</feature>
<dbReference type="PANTHER" id="PTHR30204:SF69">
    <property type="entry name" value="MERR-FAMILY TRANSCRIPTIONAL REGULATOR"/>
    <property type="match status" value="1"/>
</dbReference>
<dbReference type="AlphaFoldDB" id="A0A0G4JTA6"/>
<reference evidence="7 9" key="3">
    <citation type="submission" date="2016-09" db="EMBL/GenBank/DDBJ databases">
        <authorList>
            <person name="Doonan J."/>
            <person name="Pachebat J.A."/>
            <person name="Golyshin P.N."/>
            <person name="Denman S."/>
            <person name="Mcdonald J.E."/>
        </authorList>
    </citation>
    <scope>NUCLEOTIDE SEQUENCE [LARGE SCALE GENOMIC DNA]</scope>
    <source>
        <strain evidence="7 9">FRB141</strain>
    </source>
</reference>
<dbReference type="Gene3D" id="1.10.1660.10">
    <property type="match status" value="1"/>
</dbReference>
<dbReference type="InterPro" id="IPR000551">
    <property type="entry name" value="MerR-type_HTH_dom"/>
</dbReference>
<accession>A0A0G4JTA6</accession>
<dbReference type="EMBL" id="CGIG01000001">
    <property type="protein sequence ID" value="CPR15587.1"/>
    <property type="molecule type" value="Genomic_DNA"/>
</dbReference>
<dbReference type="PANTHER" id="PTHR30204">
    <property type="entry name" value="REDOX-CYCLING DRUG-SENSING TRANSCRIPTIONAL ACTIVATOR SOXR"/>
    <property type="match status" value="1"/>
</dbReference>
<evidence type="ECO:0000256" key="1">
    <source>
        <dbReference type="ARBA" id="ARBA00022491"/>
    </source>
</evidence>
<evidence type="ECO:0000313" key="8">
    <source>
        <dbReference type="Proteomes" id="UP000044377"/>
    </source>
</evidence>
<evidence type="ECO:0000256" key="3">
    <source>
        <dbReference type="ARBA" id="ARBA00023125"/>
    </source>
</evidence>
<dbReference type="KEGG" id="bgj:AWC36_18690"/>
<keyword evidence="1" id="KW-0678">Repressor</keyword>
<protein>
    <submittedName>
        <fullName evidence="6">MerR-family transcriptional regulator</fullName>
    </submittedName>
</protein>
<dbReference type="PROSITE" id="PS50937">
    <property type="entry name" value="HTH_MERR_2"/>
    <property type="match status" value="1"/>
</dbReference>
<dbReference type="Proteomes" id="UP000044377">
    <property type="component" value="Unassembled WGS sequence"/>
</dbReference>
<evidence type="ECO:0000256" key="4">
    <source>
        <dbReference type="ARBA" id="ARBA00023163"/>
    </source>
</evidence>
<gene>
    <name evidence="7" type="ORF">BIY26_13955</name>
    <name evidence="6" type="ORF">BN1221_01597c</name>
</gene>
<organism evidence="6 8">
    <name type="scientific">Brenneria goodwinii</name>
    <dbReference type="NCBI Taxonomy" id="1109412"/>
    <lineage>
        <taxon>Bacteria</taxon>
        <taxon>Pseudomonadati</taxon>
        <taxon>Pseudomonadota</taxon>
        <taxon>Gammaproteobacteria</taxon>
        <taxon>Enterobacterales</taxon>
        <taxon>Pectobacteriaceae</taxon>
        <taxon>Brenneria</taxon>
    </lineage>
</organism>
<keyword evidence="2" id="KW-0805">Transcription regulation</keyword>
<dbReference type="SUPFAM" id="SSF46955">
    <property type="entry name" value="Putative DNA-binding domain"/>
    <property type="match status" value="1"/>
</dbReference>
<reference evidence="8" key="2">
    <citation type="submission" date="2015-01" db="EMBL/GenBank/DDBJ databases">
        <authorList>
            <person name="Paterson Steve"/>
        </authorList>
    </citation>
    <scope>NUCLEOTIDE SEQUENCE [LARGE SCALE GENOMIC DNA]</scope>
    <source>
        <strain evidence="8">OBR1</strain>
    </source>
</reference>
<sequence length="104" mass="11974">MLRYYEEQGLLNPQRRESGYREYSENDVTIVERIAALSEAGLTLGTIRIVLPCISRDNKRFQPCPRVRPALQMELEKIQHKMEILSQSQAALKSYLEELPALAP</sequence>
<dbReference type="GO" id="GO:0003700">
    <property type="term" value="F:DNA-binding transcription factor activity"/>
    <property type="evidence" value="ECO:0007669"/>
    <property type="project" value="InterPro"/>
</dbReference>
<keyword evidence="4" id="KW-0804">Transcription</keyword>
<keyword evidence="3" id="KW-0238">DNA-binding</keyword>
<evidence type="ECO:0000256" key="2">
    <source>
        <dbReference type="ARBA" id="ARBA00023015"/>
    </source>
</evidence>
<dbReference type="OrthoDB" id="9808480at2"/>
<dbReference type="STRING" id="1109412.BN1221_01597c"/>
<evidence type="ECO:0000313" key="6">
    <source>
        <dbReference type="EMBL" id="CPR15587.1"/>
    </source>
</evidence>
<name>A0A0G4JTA6_9GAMM</name>
<evidence type="ECO:0000259" key="5">
    <source>
        <dbReference type="PROSITE" id="PS50937"/>
    </source>
</evidence>
<dbReference type="GO" id="GO:0003677">
    <property type="term" value="F:DNA binding"/>
    <property type="evidence" value="ECO:0007669"/>
    <property type="project" value="UniProtKB-KW"/>
</dbReference>
<evidence type="ECO:0000313" key="9">
    <source>
        <dbReference type="Proteomes" id="UP000285972"/>
    </source>
</evidence>
<dbReference type="InterPro" id="IPR009061">
    <property type="entry name" value="DNA-bd_dom_put_sf"/>
</dbReference>
<proteinExistence type="predicted"/>
<keyword evidence="8" id="KW-1185">Reference proteome</keyword>
<dbReference type="SMART" id="SM00422">
    <property type="entry name" value="HTH_MERR"/>
    <property type="match status" value="1"/>
</dbReference>
<dbReference type="EMBL" id="MJLX01000037">
    <property type="protein sequence ID" value="RLM21914.1"/>
    <property type="molecule type" value="Genomic_DNA"/>
</dbReference>
<evidence type="ECO:0000313" key="7">
    <source>
        <dbReference type="EMBL" id="RLM21914.1"/>
    </source>
</evidence>
<dbReference type="Pfam" id="PF13411">
    <property type="entry name" value="MerR_1"/>
    <property type="match status" value="1"/>
</dbReference>